<organism evidence="1 2">
    <name type="scientific">Suillus subaureus</name>
    <dbReference type="NCBI Taxonomy" id="48587"/>
    <lineage>
        <taxon>Eukaryota</taxon>
        <taxon>Fungi</taxon>
        <taxon>Dikarya</taxon>
        <taxon>Basidiomycota</taxon>
        <taxon>Agaricomycotina</taxon>
        <taxon>Agaricomycetes</taxon>
        <taxon>Agaricomycetidae</taxon>
        <taxon>Boletales</taxon>
        <taxon>Suillineae</taxon>
        <taxon>Suillaceae</taxon>
        <taxon>Suillus</taxon>
    </lineage>
</organism>
<keyword evidence="2" id="KW-1185">Reference proteome</keyword>
<sequence length="62" mass="7023">MKEIRFIDMGSHPVAVVLRGYLGSNPKGYATRFRNIVSNLWRKSRISREGGWASAAHDADFE</sequence>
<protein>
    <submittedName>
        <fullName evidence="1">Uncharacterized protein</fullName>
    </submittedName>
</protein>
<reference evidence="1" key="1">
    <citation type="journal article" date="2020" name="New Phytol.">
        <title>Comparative genomics reveals dynamic genome evolution in host specialist ectomycorrhizal fungi.</title>
        <authorList>
            <person name="Lofgren L.A."/>
            <person name="Nguyen N.H."/>
            <person name="Vilgalys R."/>
            <person name="Ruytinx J."/>
            <person name="Liao H.L."/>
            <person name="Branco S."/>
            <person name="Kuo A."/>
            <person name="LaButti K."/>
            <person name="Lipzen A."/>
            <person name="Andreopoulos W."/>
            <person name="Pangilinan J."/>
            <person name="Riley R."/>
            <person name="Hundley H."/>
            <person name="Na H."/>
            <person name="Barry K."/>
            <person name="Grigoriev I.V."/>
            <person name="Stajich J.E."/>
            <person name="Kennedy P.G."/>
        </authorList>
    </citation>
    <scope>NUCLEOTIDE SEQUENCE</scope>
    <source>
        <strain evidence="1">MN1</strain>
    </source>
</reference>
<gene>
    <name evidence="1" type="ORF">BJ212DRAFT_1309987</name>
</gene>
<dbReference type="GeneID" id="64627981"/>
<dbReference type="Proteomes" id="UP000807769">
    <property type="component" value="Unassembled WGS sequence"/>
</dbReference>
<dbReference type="AlphaFoldDB" id="A0A9P7JK70"/>
<accession>A0A9P7JK70</accession>
<proteinExistence type="predicted"/>
<evidence type="ECO:0000313" key="2">
    <source>
        <dbReference type="Proteomes" id="UP000807769"/>
    </source>
</evidence>
<dbReference type="RefSeq" id="XP_041199884.1">
    <property type="nucleotide sequence ID" value="XM_041333964.1"/>
</dbReference>
<name>A0A9P7JK70_9AGAM</name>
<dbReference type="EMBL" id="JABBWG010000001">
    <property type="protein sequence ID" value="KAG1827037.1"/>
    <property type="molecule type" value="Genomic_DNA"/>
</dbReference>
<comment type="caution">
    <text evidence="1">The sequence shown here is derived from an EMBL/GenBank/DDBJ whole genome shotgun (WGS) entry which is preliminary data.</text>
</comment>
<evidence type="ECO:0000313" key="1">
    <source>
        <dbReference type="EMBL" id="KAG1827037.1"/>
    </source>
</evidence>